<dbReference type="Pfam" id="PF00324">
    <property type="entry name" value="AA_permease"/>
    <property type="match status" value="1"/>
</dbReference>
<dbReference type="FunFam" id="1.20.1740.10:FF:000006">
    <property type="entry name" value="General amino acid permease"/>
    <property type="match status" value="1"/>
</dbReference>
<dbReference type="PANTHER" id="PTHR43341:SF4">
    <property type="entry name" value="ARGININE PERMEASE CAN1-RELATED"/>
    <property type="match status" value="1"/>
</dbReference>
<evidence type="ECO:0000256" key="3">
    <source>
        <dbReference type="ARBA" id="ARBA00022448"/>
    </source>
</evidence>
<evidence type="ECO:0000259" key="10">
    <source>
        <dbReference type="Pfam" id="PF00324"/>
    </source>
</evidence>
<dbReference type="GO" id="GO:0016020">
    <property type="term" value="C:membrane"/>
    <property type="evidence" value="ECO:0007669"/>
    <property type="project" value="UniProtKB-SubCell"/>
</dbReference>
<dbReference type="Proteomes" id="UP000000267">
    <property type="component" value="Unassembled WGS sequence"/>
</dbReference>
<dbReference type="AlphaFoldDB" id="A7TF73"/>
<keyword evidence="7 9" id="KW-0472">Membrane</keyword>
<gene>
    <name evidence="11" type="ORF">Kpol_2000p65</name>
</gene>
<comment type="subcellular location">
    <subcellularLocation>
        <location evidence="1">Membrane</location>
        <topology evidence="1">Multi-pass membrane protein</topology>
    </subcellularLocation>
</comment>
<evidence type="ECO:0000256" key="9">
    <source>
        <dbReference type="SAM" id="Phobius"/>
    </source>
</evidence>
<feature type="transmembrane region" description="Helical" evidence="9">
    <location>
        <begin position="426"/>
        <end position="444"/>
    </location>
</feature>
<dbReference type="PhylomeDB" id="A7TF73"/>
<evidence type="ECO:0000256" key="4">
    <source>
        <dbReference type="ARBA" id="ARBA00022692"/>
    </source>
</evidence>
<feature type="transmembrane region" description="Helical" evidence="9">
    <location>
        <begin position="288"/>
        <end position="308"/>
    </location>
</feature>
<keyword evidence="6 9" id="KW-1133">Transmembrane helix</keyword>
<dbReference type="KEGG" id="vpo:Kpol_2000p65"/>
<dbReference type="InParanoid" id="A7TF73"/>
<dbReference type="eggNOG" id="KOG1286">
    <property type="taxonomic scope" value="Eukaryota"/>
</dbReference>
<dbReference type="GeneID" id="5547426"/>
<feature type="transmembrane region" description="Helical" evidence="9">
    <location>
        <begin position="498"/>
        <end position="520"/>
    </location>
</feature>
<feature type="transmembrane region" description="Helical" evidence="9">
    <location>
        <begin position="240"/>
        <end position="268"/>
    </location>
</feature>
<evidence type="ECO:0000256" key="5">
    <source>
        <dbReference type="ARBA" id="ARBA00022970"/>
    </source>
</evidence>
<evidence type="ECO:0000256" key="8">
    <source>
        <dbReference type="SAM" id="MobiDB-lite"/>
    </source>
</evidence>
<dbReference type="EMBL" id="DS480382">
    <property type="protein sequence ID" value="EDO19098.1"/>
    <property type="molecule type" value="Genomic_DNA"/>
</dbReference>
<dbReference type="OrthoDB" id="3900342at2759"/>
<evidence type="ECO:0000256" key="6">
    <source>
        <dbReference type="ARBA" id="ARBA00022989"/>
    </source>
</evidence>
<evidence type="ECO:0000313" key="12">
    <source>
        <dbReference type="Proteomes" id="UP000000267"/>
    </source>
</evidence>
<comment type="similarity">
    <text evidence="2">Belongs to the amino acid-polyamine-organocation (APC) superfamily. YAT (TC 2.A.3.10) family.</text>
</comment>
<feature type="domain" description="Amino acid permease/ SLC12A" evidence="10">
    <location>
        <begin position="97"/>
        <end position="558"/>
    </location>
</feature>
<dbReference type="InterPro" id="IPR004762">
    <property type="entry name" value="Amino_acid_permease_fungi"/>
</dbReference>
<feature type="transmembrane region" description="Helical" evidence="9">
    <location>
        <begin position="329"/>
        <end position="350"/>
    </location>
</feature>
<dbReference type="PROSITE" id="PS00218">
    <property type="entry name" value="AMINO_ACID_PERMEASE_1"/>
    <property type="match status" value="1"/>
</dbReference>
<evidence type="ECO:0000313" key="11">
    <source>
        <dbReference type="EMBL" id="EDO19098.1"/>
    </source>
</evidence>
<dbReference type="GO" id="GO:0015171">
    <property type="term" value="F:amino acid transmembrane transporter activity"/>
    <property type="evidence" value="ECO:0007669"/>
    <property type="project" value="TreeGrafter"/>
</dbReference>
<dbReference type="HOGENOM" id="CLU_007946_12_1_1"/>
<feature type="transmembrane region" description="Helical" evidence="9">
    <location>
        <begin position="98"/>
        <end position="116"/>
    </location>
</feature>
<feature type="transmembrane region" description="Helical" evidence="9">
    <location>
        <begin position="128"/>
        <end position="155"/>
    </location>
</feature>
<accession>A7TF73</accession>
<keyword evidence="4 9" id="KW-0812">Transmembrane</keyword>
<feature type="transmembrane region" description="Helical" evidence="9">
    <location>
        <begin position="456"/>
        <end position="477"/>
    </location>
</feature>
<keyword evidence="12" id="KW-1185">Reference proteome</keyword>
<dbReference type="InterPro" id="IPR050524">
    <property type="entry name" value="APC_YAT"/>
</dbReference>
<protein>
    <recommendedName>
        <fullName evidence="10">Amino acid permease/ SLC12A domain-containing protein</fullName>
    </recommendedName>
</protein>
<dbReference type="FunCoup" id="A7TF73">
    <property type="interactions" value="158"/>
</dbReference>
<dbReference type="PANTHER" id="PTHR43341">
    <property type="entry name" value="AMINO ACID PERMEASE"/>
    <property type="match status" value="1"/>
</dbReference>
<feature type="transmembrane region" description="Helical" evidence="9">
    <location>
        <begin position="532"/>
        <end position="553"/>
    </location>
</feature>
<dbReference type="InterPro" id="IPR004840">
    <property type="entry name" value="Amino_acid_permease_CS"/>
</dbReference>
<evidence type="ECO:0000256" key="2">
    <source>
        <dbReference type="ARBA" id="ARBA00006983"/>
    </source>
</evidence>
<feature type="transmembrane region" description="Helical" evidence="9">
    <location>
        <begin position="206"/>
        <end position="228"/>
    </location>
</feature>
<proteinExistence type="inferred from homology"/>
<keyword evidence="3" id="KW-0813">Transport</keyword>
<name>A7TF73_VANPO</name>
<dbReference type="NCBIfam" id="TIGR00913">
    <property type="entry name" value="2A0310"/>
    <property type="match status" value="1"/>
</dbReference>
<evidence type="ECO:0000256" key="1">
    <source>
        <dbReference type="ARBA" id="ARBA00004141"/>
    </source>
</evidence>
<dbReference type="OMA" id="MFAYLAV"/>
<feature type="transmembrane region" description="Helical" evidence="9">
    <location>
        <begin position="176"/>
        <end position="200"/>
    </location>
</feature>
<organism evidence="12">
    <name type="scientific">Vanderwaltozyma polyspora (strain ATCC 22028 / DSM 70294 / BCRC 21397 / CBS 2163 / NBRC 10782 / NRRL Y-8283 / UCD 57-17)</name>
    <name type="common">Kluyveromyces polysporus</name>
    <dbReference type="NCBI Taxonomy" id="436907"/>
    <lineage>
        <taxon>Eukaryota</taxon>
        <taxon>Fungi</taxon>
        <taxon>Dikarya</taxon>
        <taxon>Ascomycota</taxon>
        <taxon>Saccharomycotina</taxon>
        <taxon>Saccharomycetes</taxon>
        <taxon>Saccharomycetales</taxon>
        <taxon>Saccharomycetaceae</taxon>
        <taxon>Vanderwaltozyma</taxon>
    </lineage>
</organism>
<dbReference type="Gene3D" id="1.20.1740.10">
    <property type="entry name" value="Amino acid/polyamine transporter I"/>
    <property type="match status" value="1"/>
</dbReference>
<feature type="region of interest" description="Disordered" evidence="8">
    <location>
        <begin position="1"/>
        <end position="25"/>
    </location>
</feature>
<keyword evidence="5" id="KW-0029">Amino-acid transport</keyword>
<reference evidence="11 12" key="1">
    <citation type="journal article" date="2007" name="Proc. Natl. Acad. Sci. U.S.A.">
        <title>Independent sorting-out of thousands of duplicated gene pairs in two yeast species descended from a whole-genome duplication.</title>
        <authorList>
            <person name="Scannell D.R."/>
            <person name="Frank A.C."/>
            <person name="Conant G.C."/>
            <person name="Byrne K.P."/>
            <person name="Woolfit M."/>
            <person name="Wolfe K.H."/>
        </authorList>
    </citation>
    <scope>NUCLEOTIDE SEQUENCE [LARGE SCALE GENOMIC DNA]</scope>
    <source>
        <strain evidence="12">ATCC 22028 / DSM 70294 / BCRC 21397 / CBS 2163 / NBRC 10782 / NRRL Y-8283 / UCD 57-17</strain>
    </source>
</reference>
<feature type="transmembrane region" description="Helical" evidence="9">
    <location>
        <begin position="382"/>
        <end position="405"/>
    </location>
</feature>
<dbReference type="RefSeq" id="XP_001646956.1">
    <property type="nucleotide sequence ID" value="XM_001646906.1"/>
</dbReference>
<feature type="region of interest" description="Disordered" evidence="8">
    <location>
        <begin position="54"/>
        <end position="77"/>
    </location>
</feature>
<evidence type="ECO:0000256" key="7">
    <source>
        <dbReference type="ARBA" id="ARBA00023136"/>
    </source>
</evidence>
<sequence>MGQQNDELTQYELQSFNSSSSNGVNKTYNYITADAELKKLKKKEYETGSSSIVVDGSSRHLHGSHGSHSVSGDEDEPYVDQGVVQDAEVKRELKQRHIGMIALGGTIGTGLFIGISTPLKNAGPVGSLIAYLFMATIVFSVTQSLGEMATFIPVTSSFTVFSSRFISPSIGAANGYMYWFSWAITFALELSVVGQIIQFWTDAVPLSAWIVIWWFILTIMNMFPVKFYGEFEFWVASIKVIAIMGFLIYCLCMVCGAGVTGPVGFRYWRNPGPWGPGIISSQVAEGRFLGWVSSLINAAFTYQGTELVGITAGEAANPRKTVPRAIKKVSFRILIFYILSLFFIGLLVPFDDPKLSSDDSYVSSSPFIIAIQNSGTKVLPHIFNAVILSTIISAGNSNIYVGSRVMFGLAKTKLAPRWFGITTKHGVPYIAVLFTSAFGALAFLEVSSGGAKAFNWLLNIVGVAGFFAWLLISIAHVRFIQTLEHRGISRDDLPFKAALMPWLAYYAIFFMIIIIIIQGFTAFAPTFNGSDFVAAYISVFLFFFLWVSFQLYFRCKLYWSLDEVDIDTDRRDIDAIIWEDSAPKTFWDRFWDVVA</sequence>
<dbReference type="InterPro" id="IPR004841">
    <property type="entry name" value="AA-permease/SLC12A_dom"/>
</dbReference>